<dbReference type="InterPro" id="IPR044946">
    <property type="entry name" value="Restrct_endonuc_typeI_TRD_sf"/>
</dbReference>
<dbReference type="Gene3D" id="3.90.220.20">
    <property type="entry name" value="DNA methylase specificity domains"/>
    <property type="match status" value="1"/>
</dbReference>
<dbReference type="SUPFAM" id="SSF116734">
    <property type="entry name" value="DNA methylase specificity domain"/>
    <property type="match status" value="1"/>
</dbReference>
<name>A0ABP5WLF1_9ACTN</name>
<gene>
    <name evidence="5" type="ORF">GCM10010405_08080</name>
</gene>
<organism evidence="5 6">
    <name type="scientific">Streptomyces macrosporus</name>
    <dbReference type="NCBI Taxonomy" id="44032"/>
    <lineage>
        <taxon>Bacteria</taxon>
        <taxon>Bacillati</taxon>
        <taxon>Actinomycetota</taxon>
        <taxon>Actinomycetes</taxon>
        <taxon>Kitasatosporales</taxon>
        <taxon>Streptomycetaceae</taxon>
        <taxon>Streptomyces</taxon>
    </lineage>
</organism>
<evidence type="ECO:0000313" key="5">
    <source>
        <dbReference type="EMBL" id="GAA2427862.1"/>
    </source>
</evidence>
<comment type="caution">
    <text evidence="5">The sequence shown here is derived from an EMBL/GenBank/DDBJ whole genome shotgun (WGS) entry which is preliminary data.</text>
</comment>
<reference evidence="6" key="1">
    <citation type="journal article" date="2019" name="Int. J. Syst. Evol. Microbiol.">
        <title>The Global Catalogue of Microorganisms (GCM) 10K type strain sequencing project: providing services to taxonomists for standard genome sequencing and annotation.</title>
        <authorList>
            <consortium name="The Broad Institute Genomics Platform"/>
            <consortium name="The Broad Institute Genome Sequencing Center for Infectious Disease"/>
            <person name="Wu L."/>
            <person name="Ma J."/>
        </authorList>
    </citation>
    <scope>NUCLEOTIDE SEQUENCE [LARGE SCALE GENOMIC DNA]</scope>
    <source>
        <strain evidence="6">JCM 6305</strain>
    </source>
</reference>
<keyword evidence="2" id="KW-0680">Restriction system</keyword>
<dbReference type="EMBL" id="BAAASZ010000006">
    <property type="protein sequence ID" value="GAA2427862.1"/>
    <property type="molecule type" value="Genomic_DNA"/>
</dbReference>
<evidence type="ECO:0000313" key="6">
    <source>
        <dbReference type="Proteomes" id="UP001501638"/>
    </source>
</evidence>
<dbReference type="RefSeq" id="WP_344320638.1">
    <property type="nucleotide sequence ID" value="NZ_BAAASZ010000006.1"/>
</dbReference>
<evidence type="ECO:0000256" key="2">
    <source>
        <dbReference type="ARBA" id="ARBA00022747"/>
    </source>
</evidence>
<evidence type="ECO:0000256" key="1">
    <source>
        <dbReference type="ARBA" id="ARBA00010923"/>
    </source>
</evidence>
<evidence type="ECO:0000256" key="3">
    <source>
        <dbReference type="ARBA" id="ARBA00023125"/>
    </source>
</evidence>
<dbReference type="Pfam" id="PF01420">
    <property type="entry name" value="Methylase_S"/>
    <property type="match status" value="1"/>
</dbReference>
<keyword evidence="3" id="KW-0238">DNA-binding</keyword>
<feature type="domain" description="Type I restriction modification DNA specificity" evidence="4">
    <location>
        <begin position="9"/>
        <end position="187"/>
    </location>
</feature>
<evidence type="ECO:0000259" key="4">
    <source>
        <dbReference type="Pfam" id="PF01420"/>
    </source>
</evidence>
<protein>
    <recommendedName>
        <fullName evidence="4">Type I restriction modification DNA specificity domain-containing protein</fullName>
    </recommendedName>
</protein>
<accession>A0ABP5WLF1</accession>
<proteinExistence type="inferred from homology"/>
<dbReference type="PANTHER" id="PTHR30408:SF12">
    <property type="entry name" value="TYPE I RESTRICTION ENZYME MJAVIII SPECIFICITY SUBUNIT"/>
    <property type="match status" value="1"/>
</dbReference>
<sequence length="210" mass="23367">MNDPVDRSPAEWREVPLGDVCEFLQVGHSSATVRPDRHVTEGVPLVRAGDIGNRRISSAAISRLPGDLADDLGQYRLRPGDVLCTRAGTVGRVALVSEKERDWLFSTHLVRIRTTEELLIPEYLVSYLASPMAAAWIDARSTGSTIRHISVRVLRDLPVPLPPVRIQRDIGEQLAALDEKIRVHTEIARTTAEIRDVLADLLFTDLVEPR</sequence>
<comment type="similarity">
    <text evidence="1">Belongs to the type-I restriction system S methylase family.</text>
</comment>
<dbReference type="Proteomes" id="UP001501638">
    <property type="component" value="Unassembled WGS sequence"/>
</dbReference>
<dbReference type="InterPro" id="IPR000055">
    <property type="entry name" value="Restrct_endonuc_typeI_TRD"/>
</dbReference>
<dbReference type="PANTHER" id="PTHR30408">
    <property type="entry name" value="TYPE-1 RESTRICTION ENZYME ECOKI SPECIFICITY PROTEIN"/>
    <property type="match status" value="1"/>
</dbReference>
<dbReference type="InterPro" id="IPR052021">
    <property type="entry name" value="Type-I_RS_S_subunit"/>
</dbReference>
<keyword evidence="6" id="KW-1185">Reference proteome</keyword>